<reference evidence="1 2" key="1">
    <citation type="submission" date="2024-03" db="EMBL/GenBank/DDBJ databases">
        <authorList>
            <consortium name="ELIXIR-Norway"/>
            <consortium name="Elixir Norway"/>
        </authorList>
    </citation>
    <scope>NUCLEOTIDE SEQUENCE [LARGE SCALE GENOMIC DNA]</scope>
</reference>
<dbReference type="Proteomes" id="UP001497522">
    <property type="component" value="Chromosome 1"/>
</dbReference>
<accession>A0ABP1A2Q5</accession>
<evidence type="ECO:0000313" key="1">
    <source>
        <dbReference type="EMBL" id="CAK9857293.1"/>
    </source>
</evidence>
<organism evidence="1 2">
    <name type="scientific">Sphagnum jensenii</name>
    <dbReference type="NCBI Taxonomy" id="128206"/>
    <lineage>
        <taxon>Eukaryota</taxon>
        <taxon>Viridiplantae</taxon>
        <taxon>Streptophyta</taxon>
        <taxon>Embryophyta</taxon>
        <taxon>Bryophyta</taxon>
        <taxon>Sphagnophytina</taxon>
        <taxon>Sphagnopsida</taxon>
        <taxon>Sphagnales</taxon>
        <taxon>Sphagnaceae</taxon>
        <taxon>Sphagnum</taxon>
    </lineage>
</organism>
<sequence>MWRFGDSLYALGCPCSITTQSASFFLQRLVYCTPANKLRFCRSRGAERNRCASRLTQRPLSRAGLGCRTAFSWLSGRFPVDVRWPCANVGEEYQTHNGAKKLQALEHDSGWRR</sequence>
<evidence type="ECO:0000313" key="2">
    <source>
        <dbReference type="Proteomes" id="UP001497522"/>
    </source>
</evidence>
<keyword evidence="2" id="KW-1185">Reference proteome</keyword>
<protein>
    <submittedName>
        <fullName evidence="1">Uncharacterized protein</fullName>
    </submittedName>
</protein>
<dbReference type="EMBL" id="OZ023702">
    <property type="protein sequence ID" value="CAK9857293.1"/>
    <property type="molecule type" value="Genomic_DNA"/>
</dbReference>
<gene>
    <name evidence="1" type="ORF">CSSPJE1EN2_LOCUS288</name>
</gene>
<proteinExistence type="predicted"/>
<name>A0ABP1A2Q5_9BRYO</name>